<evidence type="ECO:0000313" key="2">
    <source>
        <dbReference type="Proteomes" id="UP001469553"/>
    </source>
</evidence>
<proteinExistence type="predicted"/>
<protein>
    <submittedName>
        <fullName evidence="1">Uncharacterized protein</fullName>
    </submittedName>
</protein>
<dbReference type="EMBL" id="JAHRIP010024951">
    <property type="protein sequence ID" value="MEQ2289815.1"/>
    <property type="molecule type" value="Genomic_DNA"/>
</dbReference>
<organism evidence="1 2">
    <name type="scientific">Ameca splendens</name>
    <dbReference type="NCBI Taxonomy" id="208324"/>
    <lineage>
        <taxon>Eukaryota</taxon>
        <taxon>Metazoa</taxon>
        <taxon>Chordata</taxon>
        <taxon>Craniata</taxon>
        <taxon>Vertebrata</taxon>
        <taxon>Euteleostomi</taxon>
        <taxon>Actinopterygii</taxon>
        <taxon>Neopterygii</taxon>
        <taxon>Teleostei</taxon>
        <taxon>Neoteleostei</taxon>
        <taxon>Acanthomorphata</taxon>
        <taxon>Ovalentaria</taxon>
        <taxon>Atherinomorphae</taxon>
        <taxon>Cyprinodontiformes</taxon>
        <taxon>Goodeidae</taxon>
        <taxon>Ameca</taxon>
    </lineage>
</organism>
<keyword evidence="2" id="KW-1185">Reference proteome</keyword>
<reference evidence="1 2" key="1">
    <citation type="submission" date="2021-06" db="EMBL/GenBank/DDBJ databases">
        <authorList>
            <person name="Palmer J.M."/>
        </authorList>
    </citation>
    <scope>NUCLEOTIDE SEQUENCE [LARGE SCALE GENOMIC DNA]</scope>
    <source>
        <strain evidence="1 2">AS_MEX2019</strain>
        <tissue evidence="1">Muscle</tissue>
    </source>
</reference>
<sequence>MAQGGPEAAEALTAVMERRKDEVLCFYHRRFGVKAKRCIPPCLFQLQGNERAGACWWLCAGSSNKLLFILNKVSGRRFLPFRFIMPVSAADILCQSQGPPPDAANDVSMDVSLTGTL</sequence>
<dbReference type="Proteomes" id="UP001469553">
    <property type="component" value="Unassembled WGS sequence"/>
</dbReference>
<accession>A0ABV0Y827</accession>
<evidence type="ECO:0000313" key="1">
    <source>
        <dbReference type="EMBL" id="MEQ2289815.1"/>
    </source>
</evidence>
<comment type="caution">
    <text evidence="1">The sequence shown here is derived from an EMBL/GenBank/DDBJ whole genome shotgun (WGS) entry which is preliminary data.</text>
</comment>
<gene>
    <name evidence="1" type="ORF">AMECASPLE_037117</name>
</gene>
<name>A0ABV0Y827_9TELE</name>